<organism evidence="1 2">
    <name type="scientific">Lentithecium fluviatile CBS 122367</name>
    <dbReference type="NCBI Taxonomy" id="1168545"/>
    <lineage>
        <taxon>Eukaryota</taxon>
        <taxon>Fungi</taxon>
        <taxon>Dikarya</taxon>
        <taxon>Ascomycota</taxon>
        <taxon>Pezizomycotina</taxon>
        <taxon>Dothideomycetes</taxon>
        <taxon>Pleosporomycetidae</taxon>
        <taxon>Pleosporales</taxon>
        <taxon>Massarineae</taxon>
        <taxon>Lentitheciaceae</taxon>
        <taxon>Lentithecium</taxon>
    </lineage>
</organism>
<sequence length="337" mass="37435">MREDDRRRVPALLNSRMTWLTAWRTRNQGHVGTVETDKLLLPLAKKEGKKERKKGTCLSAIGYRCPLHGSTTGPKGKSGGATDVPRAICGRNARTLACILTGRIEGRMDPLQYSQGSLAIGKRRGPWPEYLTGGSQDPAIEAPTTSDSHLTVRRSKHIAATGWHDEADRARTHWMPMRNLPVNVVDISRPGKPPTKFFPACFSLPVQRKSHVSSGCGRRSQRVSCESSRIHSAAQGWAKHIMVSSPPLKNPMATTPRSCIRAYIIYPIYHLPVEFRTVQRKRLAGSKQSMQRTRQSVTDRPALAASTCSASLTRAWVAKIELKDEPRKAIITSRAYV</sequence>
<dbReference type="AlphaFoldDB" id="A0A6G1IX55"/>
<evidence type="ECO:0000313" key="2">
    <source>
        <dbReference type="Proteomes" id="UP000799291"/>
    </source>
</evidence>
<dbReference type="EMBL" id="MU005587">
    <property type="protein sequence ID" value="KAF2682543.1"/>
    <property type="molecule type" value="Genomic_DNA"/>
</dbReference>
<keyword evidence="2" id="KW-1185">Reference proteome</keyword>
<dbReference type="Proteomes" id="UP000799291">
    <property type="component" value="Unassembled WGS sequence"/>
</dbReference>
<gene>
    <name evidence="1" type="ORF">K458DRAFT_488757</name>
</gene>
<proteinExistence type="predicted"/>
<evidence type="ECO:0000313" key="1">
    <source>
        <dbReference type="EMBL" id="KAF2682543.1"/>
    </source>
</evidence>
<name>A0A6G1IX55_9PLEO</name>
<reference evidence="1" key="1">
    <citation type="journal article" date="2020" name="Stud. Mycol.">
        <title>101 Dothideomycetes genomes: a test case for predicting lifestyles and emergence of pathogens.</title>
        <authorList>
            <person name="Haridas S."/>
            <person name="Albert R."/>
            <person name="Binder M."/>
            <person name="Bloem J."/>
            <person name="Labutti K."/>
            <person name="Salamov A."/>
            <person name="Andreopoulos B."/>
            <person name="Baker S."/>
            <person name="Barry K."/>
            <person name="Bills G."/>
            <person name="Bluhm B."/>
            <person name="Cannon C."/>
            <person name="Castanera R."/>
            <person name="Culley D."/>
            <person name="Daum C."/>
            <person name="Ezra D."/>
            <person name="Gonzalez J."/>
            <person name="Henrissat B."/>
            <person name="Kuo A."/>
            <person name="Liang C."/>
            <person name="Lipzen A."/>
            <person name="Lutzoni F."/>
            <person name="Magnuson J."/>
            <person name="Mondo S."/>
            <person name="Nolan M."/>
            <person name="Ohm R."/>
            <person name="Pangilinan J."/>
            <person name="Park H.-J."/>
            <person name="Ramirez L."/>
            <person name="Alfaro M."/>
            <person name="Sun H."/>
            <person name="Tritt A."/>
            <person name="Yoshinaga Y."/>
            <person name="Zwiers L.-H."/>
            <person name="Turgeon B."/>
            <person name="Goodwin S."/>
            <person name="Spatafora J."/>
            <person name="Crous P."/>
            <person name="Grigoriev I."/>
        </authorList>
    </citation>
    <scope>NUCLEOTIDE SEQUENCE</scope>
    <source>
        <strain evidence="1">CBS 122367</strain>
    </source>
</reference>
<accession>A0A6G1IX55</accession>
<protein>
    <submittedName>
        <fullName evidence="1">Uncharacterized protein</fullName>
    </submittedName>
</protein>